<comment type="PTM">
    <text evidence="6">Ubiquitinated in the presence of host E1 ubiquitin-activating enzyme, E2 ubiquitin-conjugating enzyme and ubiquitin.</text>
</comment>
<dbReference type="EMBL" id="CP075566">
    <property type="protein sequence ID" value="QVW27034.1"/>
    <property type="molecule type" value="Genomic_DNA"/>
</dbReference>
<evidence type="ECO:0000256" key="6">
    <source>
        <dbReference type="PROSITE-ProRule" id="PRU01398"/>
    </source>
</evidence>
<gene>
    <name evidence="8" type="ORF">KJF94_29540</name>
</gene>
<dbReference type="InterPro" id="IPR032675">
    <property type="entry name" value="LRR_dom_sf"/>
</dbReference>
<keyword evidence="9" id="KW-1185">Reference proteome</keyword>
<evidence type="ECO:0000256" key="1">
    <source>
        <dbReference type="ARBA" id="ARBA00000900"/>
    </source>
</evidence>
<dbReference type="PANTHER" id="PTHR48051:SF1">
    <property type="entry name" value="RAS SUPPRESSOR PROTEIN 1"/>
    <property type="match status" value="1"/>
</dbReference>
<dbReference type="SUPFAM" id="SSF52058">
    <property type="entry name" value="L domain-like"/>
    <property type="match status" value="1"/>
</dbReference>
<keyword evidence="6" id="KW-0832">Ubl conjugation</keyword>
<keyword evidence="5" id="KW-0843">Virulence</keyword>
<dbReference type="Pfam" id="PF20178">
    <property type="entry name" value="ToxA_N"/>
    <property type="match status" value="2"/>
</dbReference>
<dbReference type="Gene3D" id="1.20.58.360">
    <property type="entry name" value="Shigella T3SS effector IpaH defines"/>
    <property type="match status" value="1"/>
</dbReference>
<feature type="domain" description="NEL" evidence="7">
    <location>
        <begin position="1404"/>
        <end position="1695"/>
    </location>
</feature>
<sequence>MSIAISTPDLGRSLSENKGVHYEKIKSLIPDAIKNAPDHRLKSLKENVAVPESYRLLSSVKRQDLKELLQLHWRLQADVDSTLKSLQQNIQAFAKPLLTNAIKKKFNLDLDVETTILKLYVPDKIIFGIDRGATRSRHASLLDAALHNFEEPETGEGFFRNGSGVYTLDDTGAPKLHAITTEQFAALCRTLDIGAQYQKHIQSLLTPADSEERKRLRDQSVAVEKSALKVAAKTALMTSDVGLNGLRVIKDLVSGKLDGKYHDKNLQVHRLRMMGFKLSGVVLFSAIAKKSDIEQSLLSLIPEDTHFLYDWSKRIPGLNDSVYEKYKSISDVFANGPGALTEEYTRRSDFYDQSRLTGPLIAYVPDDPIHPLKEYPSLTAFMKELVTQLQDTQYQQFFSRFVAQKDKPKFFKRVNERLKEITWHQREPLNMGPWWRETPVENPNADPITVPIADNLWEYLYREKRDKAIADARLIAVPTGDEDAKTRWNRLISYLDIGWNILNFAAMLVPGMGEVVLGVMVAQLMAEFAEGVEDWSQGDKDEASAHINSVIINFAQLALMGAGHVLPTGAALIKPSPFVDNLKPVSMPDGSTRLWNPDLAPYEHRITLPETSSPDELGLHQHNGSDVLQLDDKHYVVTKDLQTGDHRLQHPTRSAAYAPQVEHNGAGAWRTELERPIEWEKARVLRRLNPLASTVSDTTLEQVLSVSGVDEKVLRRLHVEHELPPPLLIDTLKRFDLYARAGRLGEQIRNGVISEELAGHLPELMTELPRWPESKAITLTDPFPVGSEPMTYGNVGATSADTLMVGLAELQAGQLETRLLAFLDEPETEGLLGKAISTDKAVRVQAMRDQLAIQADKRTRHIFEARYKCAEYSTDARVGRLQGDYPDLPVGMAEQLLADADAEDLRFLKEKKRIPLGLRQQLQAASNKVRLARAYEGLYLEQLSTVDTRRLELGSVQTLPGWSSNLRIEIRELSFNGKLQASVGAEDAAVRKVLILDEDGRYNARDQHGQHLHGADDFYNSLLYALPDSERQALGYEIFQGDKLRGAIQRSPLGREQFEQVLLDHPVRKPAYDPQTMRLRGGMQGYAMHPPGWRALQGRLRSLYPAFTEEEVESMLNGFGDSLAEQRVQALENEFDEFNHSFQRWMNSSTKAFRFSPAGVAEWNSRNEVYKALRKCWQRTGPRGVDAPGIIQPQALVLEGLPLDQHLAGMPVLTANFDHVTELNLRGAKLQTSQQHFLAPFRQLRGLNLVSNQLTTLPKVISDMRFLRNLLLTDNRIVLTPESVARLRTMRRLRALKLDRNLLTRVPDISQMPDLLILTLDSTGIDRWPIGLFAKPRPRNLFLDLRYNPIRELPTVAPGSMSAELIARTNVSREPRWLSAANLERLKLYIESVGLDPDRPYPPRGTVDSSYWDEGLTQDDWNARQPIWDAVEDEFGSEPFFNELRKLTESADFRNSTAGYKADLTAKVWRMLSAMEENTVLREKILSEAVVSTTCADAGVQFFNAMGVEVLVHEAYSLISTDLVEAELVALARGKSRLDELGAVARSRVAERLAAGEKFRRQEGGVVTGTIDEVEVHLAYMTDLALSLDLPWQSRGMLFRKIAGVTQAMIENAYKRVLALEEGELLAPRILEQPFWKSYLEETYRKEFDDVLSGLKDGDEVTQFNAMQELARTLTQQAIDRAKLQRVEIPLTVED</sequence>
<accession>A0ABX8F7B4</accession>
<evidence type="ECO:0000256" key="5">
    <source>
        <dbReference type="ARBA" id="ARBA00023026"/>
    </source>
</evidence>
<keyword evidence="6" id="KW-0833">Ubl conjugation pathway</keyword>
<protein>
    <recommendedName>
        <fullName evidence="2">RING-type E3 ubiquitin transferase</fullName>
        <ecNumber evidence="2">2.3.2.27</ecNumber>
    </recommendedName>
</protein>
<dbReference type="PROSITE" id="PS52053">
    <property type="entry name" value="NEL"/>
    <property type="match status" value="1"/>
</dbReference>
<evidence type="ECO:0000313" key="9">
    <source>
        <dbReference type="Proteomes" id="UP000681155"/>
    </source>
</evidence>
<keyword evidence="3" id="KW-0433">Leucine-rich repeat</keyword>
<reference evidence="8 9" key="1">
    <citation type="submission" date="2021-05" db="EMBL/GenBank/DDBJ databases">
        <title>Complete genome of the cytokinin-producing biocontrol strain Pseudomonas fluorescens G20-18.</title>
        <authorList>
            <person name="Nielsen T.K."/>
            <person name="Mekureyaw M.F."/>
            <person name="Hansen L.H."/>
            <person name="Nicolaisen M.H."/>
            <person name="Roitsch T.G."/>
            <person name="Hennessy R.C."/>
        </authorList>
    </citation>
    <scope>NUCLEOTIDE SEQUENCE [LARGE SCALE GENOMIC DNA]</scope>
    <source>
        <strain evidence="8 9">G20-18</strain>
    </source>
</reference>
<dbReference type="Proteomes" id="UP000681155">
    <property type="component" value="Chromosome"/>
</dbReference>
<dbReference type="InterPro" id="IPR046673">
    <property type="entry name" value="ToxA_N"/>
</dbReference>
<dbReference type="Gene3D" id="3.80.10.10">
    <property type="entry name" value="Ribonuclease Inhibitor"/>
    <property type="match status" value="1"/>
</dbReference>
<organism evidence="8 9">
    <name type="scientific">Pseudomonas hormoni</name>
    <dbReference type="NCBI Taxonomy" id="3093767"/>
    <lineage>
        <taxon>Bacteria</taxon>
        <taxon>Pseudomonadati</taxon>
        <taxon>Pseudomonadota</taxon>
        <taxon>Gammaproteobacteria</taxon>
        <taxon>Pseudomonadales</taxon>
        <taxon>Pseudomonadaceae</taxon>
        <taxon>Pseudomonas</taxon>
    </lineage>
</organism>
<keyword evidence="4" id="KW-0677">Repeat</keyword>
<evidence type="ECO:0000256" key="4">
    <source>
        <dbReference type="ARBA" id="ARBA00022737"/>
    </source>
</evidence>
<evidence type="ECO:0000313" key="8">
    <source>
        <dbReference type="EMBL" id="QVW27034.1"/>
    </source>
</evidence>
<feature type="active site" description="Glycyl thioester intermediate" evidence="6">
    <location>
        <position position="1495"/>
    </location>
</feature>
<dbReference type="EC" id="2.3.2.27" evidence="2"/>
<dbReference type="Pfam" id="PF14496">
    <property type="entry name" value="NEL"/>
    <property type="match status" value="1"/>
</dbReference>
<comment type="similarity">
    <text evidence="6">Belongs to the LRR-containing bacterial E3 ligase family.</text>
</comment>
<keyword evidence="6" id="KW-0964">Secreted</keyword>
<evidence type="ECO:0000256" key="3">
    <source>
        <dbReference type="ARBA" id="ARBA00022614"/>
    </source>
</evidence>
<proteinExistence type="inferred from homology"/>
<dbReference type="InterPro" id="IPR029487">
    <property type="entry name" value="NEL_dom"/>
</dbReference>
<dbReference type="InterPro" id="IPR050216">
    <property type="entry name" value="LRR_domain-containing"/>
</dbReference>
<evidence type="ECO:0000256" key="2">
    <source>
        <dbReference type="ARBA" id="ARBA00012483"/>
    </source>
</evidence>
<comment type="catalytic activity">
    <reaction evidence="1">
        <text>S-ubiquitinyl-[E2 ubiquitin-conjugating enzyme]-L-cysteine + [acceptor protein]-L-lysine = [E2 ubiquitin-conjugating enzyme]-L-cysteine + N(6)-ubiquitinyl-[acceptor protein]-L-lysine.</text>
        <dbReference type="EC" id="2.3.2.27"/>
    </reaction>
</comment>
<keyword evidence="6" id="KW-0808">Transferase</keyword>
<dbReference type="PANTHER" id="PTHR48051">
    <property type="match status" value="1"/>
</dbReference>
<keyword evidence="6" id="KW-1035">Host cytoplasm</keyword>
<name>A0ABX8F7B4_9PSED</name>
<evidence type="ECO:0000259" key="7">
    <source>
        <dbReference type="PROSITE" id="PS52053"/>
    </source>
</evidence>